<feature type="signal peptide" evidence="2">
    <location>
        <begin position="1"/>
        <end position="21"/>
    </location>
</feature>
<dbReference type="InParanoid" id="A0A1D6KD45"/>
<dbReference type="IntAct" id="A0A1D6KD45">
    <property type="interactions" value="1"/>
</dbReference>
<evidence type="ECO:0000256" key="2">
    <source>
        <dbReference type="SAM" id="SignalP"/>
    </source>
</evidence>
<organism evidence="3">
    <name type="scientific">Zea mays</name>
    <name type="common">Maize</name>
    <dbReference type="NCBI Taxonomy" id="4577"/>
    <lineage>
        <taxon>Eukaryota</taxon>
        <taxon>Viridiplantae</taxon>
        <taxon>Streptophyta</taxon>
        <taxon>Embryophyta</taxon>
        <taxon>Tracheophyta</taxon>
        <taxon>Spermatophyta</taxon>
        <taxon>Magnoliopsida</taxon>
        <taxon>Liliopsida</taxon>
        <taxon>Poales</taxon>
        <taxon>Poaceae</taxon>
        <taxon>PACMAD clade</taxon>
        <taxon>Panicoideae</taxon>
        <taxon>Andropogonodae</taxon>
        <taxon>Andropogoneae</taxon>
        <taxon>Tripsacinae</taxon>
        <taxon>Zea</taxon>
    </lineage>
</organism>
<dbReference type="EMBL" id="CM007647">
    <property type="protein sequence ID" value="ONM01159.1"/>
    <property type="molecule type" value="Genomic_DNA"/>
</dbReference>
<sequence length="209" mass="23393">MLCASACSVLLIFVRFHQVLCARALRFGVLHYSAQADFIHSPMQTIRHCSIFVRFHQHTPSQVQCDDADTGFQPTSLPKGSTNDALMASNVVDSSLSVVLQTIMQHRSSAKEKDKGKNRLLHRVRLQLLHISLRTTKNLENTQAAIEYIHSLSRAQPARSLNGTGLCPASRSLSTHAATTSSTPQLKAHHVKHPGRHYVKQNRRREELM</sequence>
<protein>
    <submittedName>
        <fullName evidence="3">Uncharacterized protein</fullName>
    </submittedName>
</protein>
<dbReference type="AlphaFoldDB" id="A0A1D6KD45"/>
<evidence type="ECO:0000313" key="3">
    <source>
        <dbReference type="EMBL" id="ONM01159.1"/>
    </source>
</evidence>
<keyword evidence="2" id="KW-0732">Signal</keyword>
<dbReference type="STRING" id="4577.A0A1D6KD45"/>
<accession>A0A1D6KD45</accession>
<gene>
    <name evidence="3" type="ORF">ZEAMMB73_Zm00001d030603</name>
</gene>
<reference evidence="3" key="1">
    <citation type="submission" date="2015-12" db="EMBL/GenBank/DDBJ databases">
        <title>Update maize B73 reference genome by single molecule sequencing technologies.</title>
        <authorList>
            <consortium name="Maize Genome Sequencing Project"/>
            <person name="Ware D."/>
        </authorList>
    </citation>
    <scope>NUCLEOTIDE SEQUENCE [LARGE SCALE GENOMIC DNA]</scope>
    <source>
        <tissue evidence="3">Seedling</tissue>
    </source>
</reference>
<name>A0A1D6KD45_MAIZE</name>
<evidence type="ECO:0000256" key="1">
    <source>
        <dbReference type="SAM" id="MobiDB-lite"/>
    </source>
</evidence>
<feature type="region of interest" description="Disordered" evidence="1">
    <location>
        <begin position="174"/>
        <end position="209"/>
    </location>
</feature>
<dbReference type="PaxDb" id="4577-GRMZM2G420694_P01"/>
<feature type="compositionally biased region" description="Low complexity" evidence="1">
    <location>
        <begin position="174"/>
        <end position="183"/>
    </location>
</feature>
<proteinExistence type="predicted"/>
<feature type="chain" id="PRO_5010806063" evidence="2">
    <location>
        <begin position="22"/>
        <end position="209"/>
    </location>
</feature>
<feature type="compositionally biased region" description="Basic residues" evidence="1">
    <location>
        <begin position="187"/>
        <end position="203"/>
    </location>
</feature>
<dbReference type="ExpressionAtlas" id="A0A1D6KD45">
    <property type="expression patterns" value="baseline and differential"/>
</dbReference>